<dbReference type="InterPro" id="IPR041577">
    <property type="entry name" value="RT_RNaseH_2"/>
</dbReference>
<dbReference type="FunFam" id="1.10.340.70:FF:000001">
    <property type="entry name" value="Retrovirus-related Pol polyprotein from transposon gypsy-like Protein"/>
    <property type="match status" value="3"/>
</dbReference>
<gene>
    <name evidence="6" type="ORF">SKAU_G00425910</name>
</gene>
<dbReference type="Gene3D" id="3.10.20.370">
    <property type="match status" value="3"/>
</dbReference>
<dbReference type="Gene3D" id="1.10.340.70">
    <property type="match status" value="3"/>
</dbReference>
<dbReference type="OrthoDB" id="8948897at2759"/>
<feature type="compositionally biased region" description="Polar residues" evidence="4">
    <location>
        <begin position="1045"/>
        <end position="1062"/>
    </location>
</feature>
<dbReference type="CDD" id="cd09274">
    <property type="entry name" value="RNase_HI_RT_Ty3"/>
    <property type="match status" value="3"/>
</dbReference>
<dbReference type="FunFam" id="3.10.20.370:FF:000001">
    <property type="entry name" value="Retrovirus-related Pol polyprotein from transposon 17.6-like protein"/>
    <property type="match status" value="3"/>
</dbReference>
<reference evidence="6" key="1">
    <citation type="journal article" date="2023" name="Science">
        <title>Genome structures resolve the early diversification of teleost fishes.</title>
        <authorList>
            <person name="Parey E."/>
            <person name="Louis A."/>
            <person name="Montfort J."/>
            <person name="Bouchez O."/>
            <person name="Roques C."/>
            <person name="Iampietro C."/>
            <person name="Lluch J."/>
            <person name="Castinel A."/>
            <person name="Donnadieu C."/>
            <person name="Desvignes T."/>
            <person name="Floi Bucao C."/>
            <person name="Jouanno E."/>
            <person name="Wen M."/>
            <person name="Mejri S."/>
            <person name="Dirks R."/>
            <person name="Jansen H."/>
            <person name="Henkel C."/>
            <person name="Chen W.J."/>
            <person name="Zahm M."/>
            <person name="Cabau C."/>
            <person name="Klopp C."/>
            <person name="Thompson A.W."/>
            <person name="Robinson-Rechavi M."/>
            <person name="Braasch I."/>
            <person name="Lecointre G."/>
            <person name="Bobe J."/>
            <person name="Postlethwait J.H."/>
            <person name="Berthelot C."/>
            <person name="Roest Crollius H."/>
            <person name="Guiguen Y."/>
        </authorList>
    </citation>
    <scope>NUCLEOTIDE SEQUENCE</scope>
    <source>
        <strain evidence="6">WJC10195</strain>
    </source>
</reference>
<evidence type="ECO:0000256" key="1">
    <source>
        <dbReference type="ARBA" id="ARBA00010879"/>
    </source>
</evidence>
<dbReference type="PANTHER" id="PTHR37984:SF15">
    <property type="entry name" value="INTEGRASE CATALYTIC DOMAIN-CONTAINING PROTEIN"/>
    <property type="match status" value="1"/>
</dbReference>
<dbReference type="InterPro" id="IPR041588">
    <property type="entry name" value="Integrase_H2C2"/>
</dbReference>
<feature type="compositionally biased region" description="Polar residues" evidence="4">
    <location>
        <begin position="2074"/>
        <end position="2091"/>
    </location>
</feature>
<evidence type="ECO:0000313" key="6">
    <source>
        <dbReference type="EMBL" id="KAJ8332418.1"/>
    </source>
</evidence>
<dbReference type="Gene3D" id="3.30.70.270">
    <property type="match status" value="6"/>
</dbReference>
<comment type="caution">
    <text evidence="6">The sequence shown here is derived from an EMBL/GenBank/DDBJ whole genome shotgun (WGS) entry which is preliminary data.</text>
</comment>
<feature type="region of interest" description="Disordered" evidence="4">
    <location>
        <begin position="3074"/>
        <end position="3196"/>
    </location>
</feature>
<feature type="compositionally biased region" description="Polar residues" evidence="4">
    <location>
        <begin position="2045"/>
        <end position="2061"/>
    </location>
</feature>
<dbReference type="Gene3D" id="3.10.10.10">
    <property type="entry name" value="HIV Type 1 Reverse Transcriptase, subunit A, domain 1"/>
    <property type="match status" value="3"/>
</dbReference>
<dbReference type="InterPro" id="IPR050951">
    <property type="entry name" value="Retrovirus_Pol_polyprotein"/>
</dbReference>
<dbReference type="PROSITE" id="PS50878">
    <property type="entry name" value="RT_POL"/>
    <property type="match status" value="3"/>
</dbReference>
<feature type="compositionally biased region" description="Polar residues" evidence="4">
    <location>
        <begin position="3103"/>
        <end position="3120"/>
    </location>
</feature>
<evidence type="ECO:0000313" key="7">
    <source>
        <dbReference type="Proteomes" id="UP001152622"/>
    </source>
</evidence>
<feature type="domain" description="Reverse transcriptase" evidence="5">
    <location>
        <begin position="150"/>
        <end position="329"/>
    </location>
</feature>
<dbReference type="PANTHER" id="PTHR37984">
    <property type="entry name" value="PROTEIN CBG26694"/>
    <property type="match status" value="1"/>
</dbReference>
<feature type="domain" description="Reverse transcriptase" evidence="5">
    <location>
        <begin position="1179"/>
        <end position="1358"/>
    </location>
</feature>
<dbReference type="InterPro" id="IPR000477">
    <property type="entry name" value="RT_dom"/>
</dbReference>
<dbReference type="SUPFAM" id="SSF56672">
    <property type="entry name" value="DNA/RNA polymerases"/>
    <property type="match status" value="3"/>
</dbReference>
<dbReference type="GO" id="GO:0004523">
    <property type="term" value="F:RNA-DNA hybrid ribonuclease activity"/>
    <property type="evidence" value="ECO:0007669"/>
    <property type="project" value="UniProtKB-EC"/>
</dbReference>
<dbReference type="Pfam" id="PF00078">
    <property type="entry name" value="RVT_1"/>
    <property type="match status" value="3"/>
</dbReference>
<accession>A0A9Q1E538</accession>
<sequence>MWGDRWLPMKIMNPTSEPVVLKRNTKLADVFPCIAAEDLSQPDHIQAFSQSVASAPATRSREDVERALDELGLQDLDLGACEVSDEWIDRLFQIIEKYETIFSRHKLDCGEASDFVHKIHLVDDKPFRLPYRRVPPNHYDKLRAALNDMEERGIISKSNSEYASPLVLVWKKNGDLRICTDFRWLNARTVKDAHPLPHQADALAALGGNAYFSVMDLTSGFYNVPLHEDHRKYSAFSSPFGLHEYNRMPQGLSNSPATFMRMMLSIFGDENFTSLLCYLDDIMVFAPTEQLALQRLEMVFSRLKNHNLKLAPKKCHFLRRTVKFLGHVITESGVQTDYGKVEAISQVQVSDLMDSDGVSPSQKKIRSFLGMVLYYQHFIEDCSAKARPLFRLLSEQKTGRKLQRGRKSLKKCCNPVKLTPDDWTPECQNAFDTLKHDLLHTVTLAHPDFGKPFILAVDASFDGIGAVISQLQPGEKIARPVAFASKTLSRAQLNYPAHRLEFLALKWAICDKFSHWLKGVHFTAWSDNNPLTYILTKPKLDACEQRWVAKLAAYDFDLKYVPGPKNTVADALSREPFVQSCVSHRLVKEPYLSLLDEVNGVVTGTVQDTFRLTANCQTVQTTDDHADEALSPVQGSSQLAGGAISTEEVSAILDVHRTGGVSQLPCTNPESLQLPEEDPSTVIPCSQLHNLQQQDAVVSRVLFFVQRHRRPNAHERAAEPSCVLRLLKHWKKLKVRNGLLYRVKRDHHMNRKIFQFVTPESLKQQVLHGVHDAAGHQGCSRTHLLASERFFWTGMQRDVVNHVKHCQRCVLGKTPEPDARAPLDNIRTSAPMELVCIDFWTAELSNKKSADVLVVTDHFSNTVHETTGFAPFYLMFGRVPRLPVDIMFHHVLENPNVVGHHEFVHHLKKDLSEAARIAQQNAIGEQDRHAKIYNRKVRGMPLAVGDRVLLANRGERGKRKVADRWESTPFDVVSVRSTVNVYRIRDAATGKEKVVHRNMLLPVDFLTFPEQNRDLVTSGESQSNASCVSARTSDALGNREDSRSRTMNWLMQSPVQTGAESESTPEEDAVGKDLTVDVSDEDHAPATRSREDVERALDELGLQDLDLGACEVSDEWIDRLFQIIEKYETIFSRHKLDCGEASDFVHKIHLVDDKPFRLPYRRVPPNHYDKLRAALNDMEERGIISKSNSEYASPLVLVWKKNGDLRICTDFRWLNARTVKDAHPLPHQADALAALGGNAYFSVMDLTSGFYNVPLHEDHRKYSAFSSPFGLHEYNRMPQGLSNSPATFMRMMLSIFGDENFTSLLCYLDDIMVFAPTEQLALQRLEMVFSRLKNHNLKLAPKKCHFLRRTVKFLGHVITESGVQTDYGKVEAISQVQVSDLMDSDGVSPSQKKIRSFLGMVLYYQHFIEDCSAKARPLFRLLSEQKTGRKLQRGRKSLKKCCNPVKLTPDDWTPECQNAFDTLKHDLLHTVTLAHPDFGKPFILAVDASFDGIGAVISQLQPGEKIARPVAFASKTLSRAQLNYPAHRLEFLALKWAICDKFSHWLKGVHFTAWSDNNPLTYILTKPKLDACEQRWVAKLAAYDFDLKYVPGPKNTVADALSREPFVQSCVSHRLVKEPYLSLLDEVNGVVTGTVQDTFRLTANCQTVQTTDDHADEALSPVQGSSQLAGGAISTEEVSAILDVHRTGGVSQLPCTNPESLQLPEEDPSTVIPCSQLHNLQQQDAVVSRVLFFVQRHRRPNAHERAAEPSCVLRLLKHWKKLKVRNGLLYRVKRDHHMNRKIFQFVTPESLKQQVLHGVHDAAGHQGCSRTHLLASERFFWTGMQRDVVNHVKHCQRCVLGKTPEPDARAPLDNIRTSAPMELVCIDFWTAELSNKKSADVLVVTDHFSNTVHETTGFAPFYLMFGRVPRLPVDIMFHHVLENPNVVGHHEFVHHLKKDLSEAARIAQQNAIGEQDRHAKIYNRKVRGMPLAVGDRVLLANRGERGKRKVADRWESTPFDVVSVRSTVNVYRIRDAATGKEKVVHRNMLLPVDFLTFPEQNRDLVTSGESQSNASCVSARTSDALGNREDSRSRTMNWLMQSPVQTGAESESTPEEDAVGKDLTVDVSDEDHAPATRSREDVERALDELGLQDLDLGACEVSDEWIDRLFQIIEKYETIFSRHKLDCGEASDFVHKIHLVDDKPFRLPYRRVPPNHYDKLRAALNDMEERGIISKSNSEYASPLVLVWKKNGDLRICTDFRWLNARTVKDAHPLPHQADALAALGGNAYFSVMDLTSGFYNVPLHEDHRKYSAFSSPFGLHEYNRMPQGLSNSPATFMRMMLSIFGDENFTSLLCYLDDIMVFAPTEQLALQRLEMVFSRLKNHNLKLAPKKCHFLRRTVKFLGHVITESGVQTDYGKVEAISQVQVSDLMDSDGVSPSQKKIRSFLGMVLYYQHFIEDCSAKARPLFRLLSEQKTGRKLQRGRKSLKKCCNPVKLTPDDWTPECQNAFDTLKHDLLHTVTLAHPDFGKPFILAVDASFDGIGAVISQLQPGEKIARPVAFASKTLSRAQLNYPAHRLEFLALKWAICDKFSHWLKGVHFTAWSDNNPLTYILTKPKLDACEQRWVAKLAAYDFDLKYVPGPKNTVADALSREPFVQSCVSHRLVKEPYLSLLDEVNGVVTGTVQDTFRLTANCQTVQTTDDHADEALSPVQGSSQLAGGAISTEEVSAILDVHRTGGVSQLPCTNPESLQLPEEDPSTVIPCSQLHNLQQQDAVVSRVLFFVQRHRRPNAHERAAEPSCVLRLLKHWKKLKVRNGLLYRVKRDHHMNRKIFQFVTPESLKQQVLHGVHDAAGHQGCSRTHLLASERFFWTGMQRDVVNHVKHCQRCVLGKTPEPDARAPLDNIRTSAPMELVCIDFWTAELSNKKSADVLVVTDHFSNTVHETTGFAPFYLMFGRVPRLPVDIMFHHVLENPNVVGHHEFVHHLKKDLSEAARIAQQNAIGEQDRHAKIYNRKVRGMPLAVGDRVLLANRGERGKRKVADRWESTPFDVVSVRSTVNVYRIRDAATGKEKVVHRNMLLPVDFLTFPEQNRDLVTSGESQSNASCVSARTSDALGNREDSRSRTMNWLMQSPVQTGAESESTPEEDAVGKDLTVDVSDEDQSDELLDSVPDDSATGHSAHAHTDTGPRVGGHITVGQNSIPYTPKSLAAASRPTKT</sequence>
<feature type="compositionally biased region" description="Acidic residues" evidence="4">
    <location>
        <begin position="3136"/>
        <end position="3150"/>
    </location>
</feature>
<dbReference type="Pfam" id="PF17921">
    <property type="entry name" value="Integrase_H2C2"/>
    <property type="match status" value="3"/>
</dbReference>
<feature type="compositionally biased region" description="Polar residues" evidence="4">
    <location>
        <begin position="1016"/>
        <end position="1032"/>
    </location>
</feature>
<name>A0A9Q1E538_SYNKA</name>
<proteinExistence type="inferred from homology"/>
<dbReference type="Pfam" id="PF17919">
    <property type="entry name" value="RT_RNaseH_2"/>
    <property type="match status" value="3"/>
</dbReference>
<feature type="region of interest" description="Disordered" evidence="4">
    <location>
        <begin position="2045"/>
        <end position="2121"/>
    </location>
</feature>
<keyword evidence="7" id="KW-1185">Reference proteome</keyword>
<dbReference type="EC" id="3.1.26.4" evidence="2"/>
<dbReference type="InterPro" id="IPR043128">
    <property type="entry name" value="Rev_trsase/Diguanyl_cyclase"/>
</dbReference>
<evidence type="ECO:0000256" key="2">
    <source>
        <dbReference type="ARBA" id="ARBA00012180"/>
    </source>
</evidence>
<dbReference type="EMBL" id="JAINUF010000026">
    <property type="protein sequence ID" value="KAJ8332418.1"/>
    <property type="molecule type" value="Genomic_DNA"/>
</dbReference>
<protein>
    <recommendedName>
        <fullName evidence="3">Gypsy retrotransposon integrase-like protein 1</fullName>
        <ecNumber evidence="2">3.1.26.4</ecNumber>
    </recommendedName>
</protein>
<feature type="compositionally biased region" description="Polar residues" evidence="4">
    <location>
        <begin position="3074"/>
        <end position="3090"/>
    </location>
</feature>
<dbReference type="InterPro" id="IPR043502">
    <property type="entry name" value="DNA/RNA_pol_sf"/>
</dbReference>
<evidence type="ECO:0000259" key="5">
    <source>
        <dbReference type="PROSITE" id="PS50878"/>
    </source>
</evidence>
<organism evidence="6 7">
    <name type="scientific">Synaphobranchus kaupii</name>
    <name type="common">Kaup's arrowtooth eel</name>
    <dbReference type="NCBI Taxonomy" id="118154"/>
    <lineage>
        <taxon>Eukaryota</taxon>
        <taxon>Metazoa</taxon>
        <taxon>Chordata</taxon>
        <taxon>Craniata</taxon>
        <taxon>Vertebrata</taxon>
        <taxon>Euteleostomi</taxon>
        <taxon>Actinopterygii</taxon>
        <taxon>Neopterygii</taxon>
        <taxon>Teleostei</taxon>
        <taxon>Anguilliformes</taxon>
        <taxon>Synaphobranchidae</taxon>
        <taxon>Synaphobranchus</taxon>
    </lineage>
</organism>
<evidence type="ECO:0000256" key="3">
    <source>
        <dbReference type="ARBA" id="ARBA00039658"/>
    </source>
</evidence>
<feature type="region of interest" description="Disordered" evidence="4">
    <location>
        <begin position="1016"/>
        <end position="1092"/>
    </location>
</feature>
<evidence type="ECO:0000256" key="4">
    <source>
        <dbReference type="SAM" id="MobiDB-lite"/>
    </source>
</evidence>
<comment type="similarity">
    <text evidence="1">Belongs to the beta type-B retroviral polymerase family. HERV class-II K(HML-2) pol subfamily.</text>
</comment>
<dbReference type="Proteomes" id="UP001152622">
    <property type="component" value="Unassembled WGS sequence"/>
</dbReference>
<feature type="domain" description="Reverse transcriptase" evidence="5">
    <location>
        <begin position="2208"/>
        <end position="2387"/>
    </location>
</feature>
<feature type="compositionally biased region" description="Basic and acidic residues" evidence="4">
    <location>
        <begin position="2098"/>
        <end position="2121"/>
    </location>
</feature>
<feature type="compositionally biased region" description="Basic and acidic residues" evidence="4">
    <location>
        <begin position="1069"/>
        <end position="1092"/>
    </location>
</feature>
<dbReference type="CDD" id="cd01647">
    <property type="entry name" value="RT_LTR"/>
    <property type="match status" value="3"/>
</dbReference>